<feature type="region of interest" description="Disordered" evidence="1">
    <location>
        <begin position="752"/>
        <end position="840"/>
    </location>
</feature>
<feature type="region of interest" description="Disordered" evidence="1">
    <location>
        <begin position="870"/>
        <end position="892"/>
    </location>
</feature>
<accession>A0A7J7NVY8</accession>
<feature type="compositionally biased region" description="Polar residues" evidence="1">
    <location>
        <begin position="566"/>
        <end position="619"/>
    </location>
</feature>
<feature type="region of interest" description="Disordered" evidence="1">
    <location>
        <begin position="910"/>
        <end position="947"/>
    </location>
</feature>
<protein>
    <submittedName>
        <fullName evidence="2">Uncharacterized protein</fullName>
    </submittedName>
</protein>
<dbReference type="EMBL" id="JACGCM010000497">
    <property type="protein sequence ID" value="KAF6171371.1"/>
    <property type="molecule type" value="Genomic_DNA"/>
</dbReference>
<feature type="compositionally biased region" description="Basic and acidic residues" evidence="1">
    <location>
        <begin position="1199"/>
        <end position="1209"/>
    </location>
</feature>
<evidence type="ECO:0000256" key="1">
    <source>
        <dbReference type="SAM" id="MobiDB-lite"/>
    </source>
</evidence>
<feature type="region of interest" description="Disordered" evidence="1">
    <location>
        <begin position="1151"/>
        <end position="1217"/>
    </location>
</feature>
<feature type="compositionally biased region" description="Polar residues" evidence="1">
    <location>
        <begin position="1083"/>
        <end position="1097"/>
    </location>
</feature>
<feature type="compositionally biased region" description="Low complexity" evidence="1">
    <location>
        <begin position="811"/>
        <end position="828"/>
    </location>
</feature>
<dbReference type="PANTHER" id="PTHR31267">
    <property type="entry name" value="DENTIN SIALOPHOSPHOPROTEIN-LIKE PROTEIN"/>
    <property type="match status" value="1"/>
</dbReference>
<keyword evidence="3" id="KW-1185">Reference proteome</keyword>
<feature type="region of interest" description="Disordered" evidence="1">
    <location>
        <begin position="539"/>
        <end position="619"/>
    </location>
</feature>
<proteinExistence type="predicted"/>
<feature type="region of interest" description="Disordered" evidence="1">
    <location>
        <begin position="1372"/>
        <end position="1395"/>
    </location>
</feature>
<feature type="compositionally biased region" description="Basic and acidic residues" evidence="1">
    <location>
        <begin position="543"/>
        <end position="557"/>
    </location>
</feature>
<dbReference type="Proteomes" id="UP000541444">
    <property type="component" value="Unassembled WGS sequence"/>
</dbReference>
<sequence length="1761" mass="193487">MPSNEAADKVHNFFDNDNLSGVPHQSQVGSSNWQALNNNLWAGNQRQFGTSFSSNPTNYNVQHQNSEGGNGRQSPQNHVGTNLTQLSLRPEFLRSQSGNQQLNINGFMRVNQNLNSSHNKTLRENTVAGHNVTSRGGFSMTESQQGDVPEHNPNLIRKPEIAEAPIGFDFLGGQQQHMRGQQSGMPQSMMPLWQQQLMLKQIQDLQKQQQLQQLNQEARQQQTQMSQLPTMINGTPIRDTSNSFWPSEGMGGDSKLRSSPQMFMANNMHWAQQHGGSGSPAMQGYPNGTFSNEQGQQLRSMGLGLAPQQFDQSLYGAPIASTRGDLNQYAHLQGVSHDRTAMFSKAHQVEKSMMHSSPVSNSFQGDQGAVYQDQVQGKKLFGHAQVQGLNSGVLPRNFPQVNSISRNIAVQGFHGMHEQGDWLRNSQEKPAAQVGPSQGFTSLDPIEEKILFNTNDSTGFGNAFEGTDYINSFPSIQSGSWSALMQSAVAETSSGDTGMQDEWSGLSNVDNNLHSSTPFTLLDDSNMNPGGHCIQSFQQSERLQSEVSHESIRHSPKEPITWLDRSIQQKSNMDGSHQVQSPASLDFPSQNAWAGQSYDQSGNAGHSANSEPNFQNTKGSWVHRQNMPLFNMGGAPFQKPNGWNVNESQSPGGDSPLRLRENENAVYLPNSMPNSMGGLRQLKSGRGSPQIKQDHSNMNFGVDVPNSSITNSNQEINQQVSSNHHIEFGKNILNPCMTFKGYDNLGQYQHQQNDGLQVSESPISNYDRGGEKHGKKLGNSHQKETSSDSYNSNQSHHTISGGSGRQNSWLSASDSQVVASASQKSVGQDARILSGPPRKFQYHPMGNLEVDVDPANTTKHVTHLESLRQQGTRGVKSNELGHFGNSKSSGRVPDRAIDMEKECLADFQENAKGSEEVHPRGTVPGYGSTVSGSFDGLAGPSRTPEHTSQNMLELLHKVDQPREHTNLKDFGSTVHKSSSVIPEPTASDPSLAHLQQNQSSIQGFGLRLAPPSQRQPPNQSFPSQNFQQILNNLNSRNVDSEVGQKGPVQSLPSDMSQREQWDNISKVSRQMGEDASHQRNHPQHQQMSNASGQVTTTHSVNTTNLRNSAQQHMVLESVPVSQPSVMSGMNQHGTFPKVMHNVWNNVSIQQRAPGGPLQKVPETSSWGGKQLQDDQGITKRGSHQSEFGGCSINSQRLGYGEERQERESSTRFPPSEKIAMIPQKSGVLQERESTLASVSMAARMHPQEPDRGGYPKNPARFSQAEHTLANPSTSNSDIEAFGRSLKPSHGFQRSYSLLQQVQDMKGIESDANMRGGKRFKGPDTSLDAQHQAAMGGKQLHGLNRMAGDLVRTELNPVAQRISFQSGDTKMLSFSSGGGEDQNINSSPLRVLRDAPPRDVTGFSRNNFDIHSSHMNASSNRAEHPQISPSMAPSWFEQFGTFKSSQMQQISDAGKITKTPPQTVVSGPTAEYTAAHTLKEQINASDASEVGKVEQGDIALIISEPPSSVCAEAIDKSPALEPKKRKSLSSELLPWHKEVTHGSQRLQNISTAERDWAQAANRLIEKAEDEAEVIEDGHQMLRPRRRFVLSTQLMQQILRPAPPAILSTNATSDYDSLTYFHAKLALGDACSLISSSGADERVPPDSANTTSVKLRTSERICDQHYTKVTEDYIGRARKLETDLLRLDKRASILDVRVECQDLERFSVINRFVKFHGRGNADGAESSSASGAVANTQKQYPQRYVTAHAMPRNLPEGVQCLSL</sequence>
<dbReference type="PANTHER" id="PTHR31267:SF2">
    <property type="entry name" value="EXPRESSED PROTEIN"/>
    <property type="match status" value="1"/>
</dbReference>
<evidence type="ECO:0000313" key="3">
    <source>
        <dbReference type="Proteomes" id="UP000541444"/>
    </source>
</evidence>
<feature type="region of interest" description="Disordered" evidence="1">
    <location>
        <begin position="967"/>
        <end position="990"/>
    </location>
</feature>
<reference evidence="2 3" key="1">
    <citation type="journal article" date="2020" name="IScience">
        <title>Genome Sequencing of the Endangered Kingdonia uniflora (Circaeasteraceae, Ranunculales) Reveals Potential Mechanisms of Evolutionary Specialization.</title>
        <authorList>
            <person name="Sun Y."/>
            <person name="Deng T."/>
            <person name="Zhang A."/>
            <person name="Moore M.J."/>
            <person name="Landis J.B."/>
            <person name="Lin N."/>
            <person name="Zhang H."/>
            <person name="Zhang X."/>
            <person name="Huang J."/>
            <person name="Zhang X."/>
            <person name="Sun H."/>
            <person name="Wang H."/>
        </authorList>
    </citation>
    <scope>NUCLEOTIDE SEQUENCE [LARGE SCALE GENOMIC DNA]</scope>
    <source>
        <strain evidence="2">TB1705</strain>
        <tissue evidence="2">Leaf</tissue>
    </source>
</reference>
<feature type="region of interest" description="Disordered" evidence="1">
    <location>
        <begin position="47"/>
        <end position="80"/>
    </location>
</feature>
<feature type="region of interest" description="Disordered" evidence="1">
    <location>
        <begin position="1037"/>
        <end position="1097"/>
    </location>
</feature>
<feature type="compositionally biased region" description="Polar residues" evidence="1">
    <location>
        <begin position="752"/>
        <end position="764"/>
    </location>
</feature>
<feature type="compositionally biased region" description="Polar residues" evidence="1">
    <location>
        <begin position="787"/>
        <end position="810"/>
    </location>
</feature>
<comment type="caution">
    <text evidence="2">The sequence shown here is derived from an EMBL/GenBank/DDBJ whole genome shotgun (WGS) entry which is preliminary data.</text>
</comment>
<gene>
    <name evidence="2" type="ORF">GIB67_009512</name>
</gene>
<evidence type="ECO:0000313" key="2">
    <source>
        <dbReference type="EMBL" id="KAF6171371.1"/>
    </source>
</evidence>
<dbReference type="OrthoDB" id="1926238at2759"/>
<organism evidence="2 3">
    <name type="scientific">Kingdonia uniflora</name>
    <dbReference type="NCBI Taxonomy" id="39325"/>
    <lineage>
        <taxon>Eukaryota</taxon>
        <taxon>Viridiplantae</taxon>
        <taxon>Streptophyta</taxon>
        <taxon>Embryophyta</taxon>
        <taxon>Tracheophyta</taxon>
        <taxon>Spermatophyta</taxon>
        <taxon>Magnoliopsida</taxon>
        <taxon>Ranunculales</taxon>
        <taxon>Circaeasteraceae</taxon>
        <taxon>Kingdonia</taxon>
    </lineage>
</organism>
<name>A0A7J7NVY8_9MAGN</name>